<evidence type="ECO:0000256" key="1">
    <source>
        <dbReference type="SAM" id="MobiDB-lite"/>
    </source>
</evidence>
<evidence type="ECO:0000313" key="2">
    <source>
        <dbReference type="EMBL" id="GMF32603.1"/>
    </source>
</evidence>
<sequence length="98" mass="10459">MANWDKREAREGQGPLATATEAQQQLGLGGNLGSVVSGYWASWGTVPTPPRYDTAGRLVGTGKKKGSGEWWKAIPPAYQLLPAGGKPVWPESSNHGRE</sequence>
<dbReference type="AlphaFoldDB" id="A0A9W7CGE3"/>
<feature type="region of interest" description="Disordered" evidence="1">
    <location>
        <begin position="1"/>
        <end position="22"/>
    </location>
</feature>
<name>A0A9W7CGE3_9STRA</name>
<evidence type="ECO:0000313" key="3">
    <source>
        <dbReference type="Proteomes" id="UP001165121"/>
    </source>
</evidence>
<keyword evidence="3" id="KW-1185">Reference proteome</keyword>
<protein>
    <submittedName>
        <fullName evidence="2">Unnamed protein product</fullName>
    </submittedName>
</protein>
<dbReference type="Proteomes" id="UP001165121">
    <property type="component" value="Unassembled WGS sequence"/>
</dbReference>
<comment type="caution">
    <text evidence="2">The sequence shown here is derived from an EMBL/GenBank/DDBJ whole genome shotgun (WGS) entry which is preliminary data.</text>
</comment>
<reference evidence="2" key="1">
    <citation type="submission" date="2023-04" db="EMBL/GenBank/DDBJ databases">
        <title>Phytophthora fragariaefolia NBRC 109709.</title>
        <authorList>
            <person name="Ichikawa N."/>
            <person name="Sato H."/>
            <person name="Tonouchi N."/>
        </authorList>
    </citation>
    <scope>NUCLEOTIDE SEQUENCE</scope>
    <source>
        <strain evidence="2">NBRC 109709</strain>
    </source>
</reference>
<feature type="compositionally biased region" description="Basic and acidic residues" evidence="1">
    <location>
        <begin position="1"/>
        <end position="11"/>
    </location>
</feature>
<proteinExistence type="predicted"/>
<feature type="region of interest" description="Disordered" evidence="1">
    <location>
        <begin position="47"/>
        <end position="68"/>
    </location>
</feature>
<organism evidence="2 3">
    <name type="scientific">Phytophthora fragariaefolia</name>
    <dbReference type="NCBI Taxonomy" id="1490495"/>
    <lineage>
        <taxon>Eukaryota</taxon>
        <taxon>Sar</taxon>
        <taxon>Stramenopiles</taxon>
        <taxon>Oomycota</taxon>
        <taxon>Peronosporomycetes</taxon>
        <taxon>Peronosporales</taxon>
        <taxon>Peronosporaceae</taxon>
        <taxon>Phytophthora</taxon>
    </lineage>
</organism>
<dbReference type="EMBL" id="BSXT01000702">
    <property type="protein sequence ID" value="GMF32603.1"/>
    <property type="molecule type" value="Genomic_DNA"/>
</dbReference>
<gene>
    <name evidence="2" type="ORF">Pfra01_000780600</name>
</gene>
<accession>A0A9W7CGE3</accession>
<dbReference type="OrthoDB" id="114311at2759"/>